<dbReference type="Proteomes" id="UP000812966">
    <property type="component" value="Unassembled WGS sequence"/>
</dbReference>
<feature type="compositionally biased region" description="Polar residues" evidence="1">
    <location>
        <begin position="17"/>
        <end position="33"/>
    </location>
</feature>
<dbReference type="InterPro" id="IPR036389">
    <property type="entry name" value="RNase_III_sf"/>
</dbReference>
<evidence type="ECO:0000313" key="2">
    <source>
        <dbReference type="EMBL" id="KAG7571250.1"/>
    </source>
</evidence>
<dbReference type="PANTHER" id="PTHR28160">
    <property type="entry name" value="54S RIBOSOMAL PROTEIN L15, MITOCHONDRIAL"/>
    <property type="match status" value="1"/>
</dbReference>
<dbReference type="OrthoDB" id="2281895at2759"/>
<comment type="caution">
    <text evidence="2">The sequence shown here is derived from an EMBL/GenBank/DDBJ whole genome shotgun (WGS) entry which is preliminary data.</text>
</comment>
<dbReference type="EMBL" id="JABELV010000009">
    <property type="protein sequence ID" value="KAG7571250.1"/>
    <property type="molecule type" value="Genomic_DNA"/>
</dbReference>
<dbReference type="GO" id="GO:0006396">
    <property type="term" value="P:RNA processing"/>
    <property type="evidence" value="ECO:0007669"/>
    <property type="project" value="InterPro"/>
</dbReference>
<feature type="region of interest" description="Disordered" evidence="1">
    <location>
        <begin position="113"/>
        <end position="137"/>
    </location>
</feature>
<dbReference type="GO" id="GO:0032543">
    <property type="term" value="P:mitochondrial translation"/>
    <property type="evidence" value="ECO:0007669"/>
    <property type="project" value="InterPro"/>
</dbReference>
<keyword evidence="3" id="KW-1185">Reference proteome</keyword>
<sequence length="323" mass="34825">MLTGTRTMLPELCSMAGSSMRQTSARRLGTSAQAGLEASSSSSPSASSTTSSSLSFGRTRNSTPISSPVTAQKASDYLSSLLSLPSSRRFPESLALRILTHKSYRGAQVLGQGYHSRTSSSNPTTSDQIQSQSNLSGSAGHNARLTFLGKRAMLSYLLMFIHQHALDTSRPIGLELEGLGQMLDMKNNGNAIKTYEDQSQLESGGKQMDLETKLENLVNLSNLGRTVGSRWGLEHVMRWQSNLTGDQAESRDSGALKIYGEGVQAVMGGTMMHFGSPAAQRLFHLQVLPTLAPQLRDPALVESVDKMRARIVKEMGGEKCVVV</sequence>
<organism evidence="2 3">
    <name type="scientific">Filobasidium floriforme</name>
    <dbReference type="NCBI Taxonomy" id="5210"/>
    <lineage>
        <taxon>Eukaryota</taxon>
        <taxon>Fungi</taxon>
        <taxon>Dikarya</taxon>
        <taxon>Basidiomycota</taxon>
        <taxon>Agaricomycotina</taxon>
        <taxon>Tremellomycetes</taxon>
        <taxon>Filobasidiales</taxon>
        <taxon>Filobasidiaceae</taxon>
        <taxon>Filobasidium</taxon>
    </lineage>
</organism>
<dbReference type="PANTHER" id="PTHR28160:SF1">
    <property type="entry name" value="LARGE RIBOSOMAL SUBUNIT PROTEIN ML57"/>
    <property type="match status" value="1"/>
</dbReference>
<evidence type="ECO:0000256" key="1">
    <source>
        <dbReference type="SAM" id="MobiDB-lite"/>
    </source>
</evidence>
<feature type="compositionally biased region" description="Polar residues" evidence="1">
    <location>
        <begin position="56"/>
        <end position="70"/>
    </location>
</feature>
<gene>
    <name evidence="2" type="ORF">FFLO_00762</name>
</gene>
<evidence type="ECO:0000313" key="3">
    <source>
        <dbReference type="Proteomes" id="UP000812966"/>
    </source>
</evidence>
<dbReference type="GO" id="GO:0005762">
    <property type="term" value="C:mitochondrial large ribosomal subunit"/>
    <property type="evidence" value="ECO:0007669"/>
    <property type="project" value="InterPro"/>
</dbReference>
<dbReference type="GO" id="GO:0003735">
    <property type="term" value="F:structural constituent of ribosome"/>
    <property type="evidence" value="ECO:0007669"/>
    <property type="project" value="InterPro"/>
</dbReference>
<accession>A0A8K0JSD1</accession>
<reference evidence="2" key="1">
    <citation type="submission" date="2020-04" db="EMBL/GenBank/DDBJ databases">
        <title>Analysis of mating type loci in Filobasidium floriforme.</title>
        <authorList>
            <person name="Nowrousian M."/>
        </authorList>
    </citation>
    <scope>NUCLEOTIDE SEQUENCE</scope>
    <source>
        <strain evidence="2">CBS 6242</strain>
    </source>
</reference>
<dbReference type="Gene3D" id="1.10.1520.10">
    <property type="entry name" value="Ribonuclease III domain"/>
    <property type="match status" value="1"/>
</dbReference>
<feature type="region of interest" description="Disordered" evidence="1">
    <location>
        <begin position="17"/>
        <end position="70"/>
    </location>
</feature>
<name>A0A8K0JSD1_9TREE</name>
<protein>
    <recommendedName>
        <fullName evidence="4">RNase III domain-containing protein</fullName>
    </recommendedName>
</protein>
<feature type="compositionally biased region" description="Low complexity" evidence="1">
    <location>
        <begin position="38"/>
        <end position="55"/>
    </location>
</feature>
<proteinExistence type="predicted"/>
<feature type="compositionally biased region" description="Polar residues" evidence="1">
    <location>
        <begin position="115"/>
        <end position="137"/>
    </location>
</feature>
<dbReference type="GO" id="GO:0004525">
    <property type="term" value="F:ribonuclease III activity"/>
    <property type="evidence" value="ECO:0007669"/>
    <property type="project" value="InterPro"/>
</dbReference>
<dbReference type="InterPro" id="IPR040030">
    <property type="entry name" value="Ribosomal_mL57"/>
</dbReference>
<dbReference type="AlphaFoldDB" id="A0A8K0JSD1"/>
<evidence type="ECO:0008006" key="4">
    <source>
        <dbReference type="Google" id="ProtNLM"/>
    </source>
</evidence>